<proteinExistence type="predicted"/>
<evidence type="ECO:0000313" key="2">
    <source>
        <dbReference type="EMBL" id="CAE7506227.1"/>
    </source>
</evidence>
<gene>
    <name evidence="2" type="ORF">SNEC2469_LOCUS14438</name>
</gene>
<keyword evidence="3" id="KW-1185">Reference proteome</keyword>
<feature type="region of interest" description="Disordered" evidence="1">
    <location>
        <begin position="1"/>
        <end position="130"/>
    </location>
</feature>
<organism evidence="2 3">
    <name type="scientific">Symbiodinium necroappetens</name>
    <dbReference type="NCBI Taxonomy" id="1628268"/>
    <lineage>
        <taxon>Eukaryota</taxon>
        <taxon>Sar</taxon>
        <taxon>Alveolata</taxon>
        <taxon>Dinophyceae</taxon>
        <taxon>Suessiales</taxon>
        <taxon>Symbiodiniaceae</taxon>
        <taxon>Symbiodinium</taxon>
    </lineage>
</organism>
<feature type="compositionally biased region" description="Low complexity" evidence="1">
    <location>
        <begin position="10"/>
        <end position="19"/>
    </location>
</feature>
<feature type="compositionally biased region" description="Polar residues" evidence="1">
    <location>
        <begin position="57"/>
        <end position="78"/>
    </location>
</feature>
<dbReference type="AlphaFoldDB" id="A0A812T2Q2"/>
<sequence>MAGKERRGAAADVAAAAAKVPPPPLPLPPNLTVAQLPKLLRPTGRRFQAARGPDPAVQTNEEAVQGASETNAEVTQPVTERDGNGAAGSSPSREPVAESRKDVGPASACGPQHSPEAPGSSPSTLNREEDEHFVRDPLHPETIQVASGDAAALAAQAAPEIHLADQAGLGTTDVEPPREVTPDFQLAEAVSHILSDVGALSTECSRMFKDSCTPGEAELLDAEQLHKLTQMLIDRFGCTSPATLDRIGHVYVAATSGRLEQGLAELEFRGYVAAVLTQILQDLERRSSTEDTASDGAGGDAEPDSGGMMESLQGVRFVLELKLVSRDSPPFCTGSSPVPLGILRRTHARVALRTLLQRFVL</sequence>
<evidence type="ECO:0000313" key="3">
    <source>
        <dbReference type="Proteomes" id="UP000601435"/>
    </source>
</evidence>
<accession>A0A812T2Q2</accession>
<comment type="caution">
    <text evidence="2">The sequence shown here is derived from an EMBL/GenBank/DDBJ whole genome shotgun (WGS) entry which is preliminary data.</text>
</comment>
<name>A0A812T2Q2_9DINO</name>
<dbReference type="Proteomes" id="UP000601435">
    <property type="component" value="Unassembled WGS sequence"/>
</dbReference>
<protein>
    <submittedName>
        <fullName evidence="2">Uncharacterized protein</fullName>
    </submittedName>
</protein>
<dbReference type="EMBL" id="CAJNJA010023141">
    <property type="protein sequence ID" value="CAE7506227.1"/>
    <property type="molecule type" value="Genomic_DNA"/>
</dbReference>
<dbReference type="OrthoDB" id="440987at2759"/>
<feature type="region of interest" description="Disordered" evidence="1">
    <location>
        <begin position="286"/>
        <end position="307"/>
    </location>
</feature>
<evidence type="ECO:0000256" key="1">
    <source>
        <dbReference type="SAM" id="MobiDB-lite"/>
    </source>
</evidence>
<reference evidence="2" key="1">
    <citation type="submission" date="2021-02" db="EMBL/GenBank/DDBJ databases">
        <authorList>
            <person name="Dougan E. K."/>
            <person name="Rhodes N."/>
            <person name="Thang M."/>
            <person name="Chan C."/>
        </authorList>
    </citation>
    <scope>NUCLEOTIDE SEQUENCE</scope>
</reference>
<feature type="compositionally biased region" description="Pro residues" evidence="1">
    <location>
        <begin position="20"/>
        <end position="29"/>
    </location>
</feature>